<gene>
    <name evidence="2" type="ORF">QRX50_36415</name>
</gene>
<feature type="region of interest" description="Disordered" evidence="1">
    <location>
        <begin position="1"/>
        <end position="35"/>
    </location>
</feature>
<evidence type="ECO:0000313" key="2">
    <source>
        <dbReference type="EMBL" id="WIX84124.1"/>
    </source>
</evidence>
<reference evidence="2 3" key="1">
    <citation type="submission" date="2023-06" db="EMBL/GenBank/DDBJ databases">
        <authorList>
            <person name="Oyuntsetseg B."/>
            <person name="Kim S.B."/>
        </authorList>
    </citation>
    <scope>NUCLEOTIDE SEQUENCE [LARGE SCALE GENOMIC DNA]</scope>
    <source>
        <strain evidence="2 3">2-15</strain>
    </source>
</reference>
<accession>A0A9Y2IRH8</accession>
<dbReference type="Proteomes" id="UP001236014">
    <property type="component" value="Chromosome"/>
</dbReference>
<evidence type="ECO:0000256" key="1">
    <source>
        <dbReference type="SAM" id="MobiDB-lite"/>
    </source>
</evidence>
<dbReference type="KEGG" id="acab:QRX50_36415"/>
<feature type="compositionally biased region" description="Basic and acidic residues" evidence="1">
    <location>
        <begin position="1"/>
        <end position="13"/>
    </location>
</feature>
<keyword evidence="3" id="KW-1185">Reference proteome</keyword>
<evidence type="ECO:0000313" key="3">
    <source>
        <dbReference type="Proteomes" id="UP001236014"/>
    </source>
</evidence>
<dbReference type="RefSeq" id="WP_285974656.1">
    <property type="nucleotide sequence ID" value="NZ_CP127294.1"/>
</dbReference>
<dbReference type="EMBL" id="CP127294">
    <property type="protein sequence ID" value="WIX84124.1"/>
    <property type="molecule type" value="Genomic_DNA"/>
</dbReference>
<dbReference type="AlphaFoldDB" id="A0A9Y2IRH8"/>
<sequence>MEDLRAAGHDAVPHSRSTGGRHHHRTGSGGVAGRR</sequence>
<name>A0A9Y2IRH8_9PSEU</name>
<organism evidence="2 3">
    <name type="scientific">Amycolatopsis carbonis</name>
    <dbReference type="NCBI Taxonomy" id="715471"/>
    <lineage>
        <taxon>Bacteria</taxon>
        <taxon>Bacillati</taxon>
        <taxon>Actinomycetota</taxon>
        <taxon>Actinomycetes</taxon>
        <taxon>Pseudonocardiales</taxon>
        <taxon>Pseudonocardiaceae</taxon>
        <taxon>Amycolatopsis</taxon>
    </lineage>
</organism>
<protein>
    <submittedName>
        <fullName evidence="2">Uncharacterized protein</fullName>
    </submittedName>
</protein>
<proteinExistence type="predicted"/>